<keyword evidence="2" id="KW-1185">Reference proteome</keyword>
<comment type="caution">
    <text evidence="1">The sequence shown here is derived from an EMBL/GenBank/DDBJ whole genome shotgun (WGS) entry which is preliminary data.</text>
</comment>
<name>A0ABR4LVN8_9EURO</name>
<accession>A0ABR4LVN8</accession>
<dbReference type="EMBL" id="JBFXLQ010000013">
    <property type="protein sequence ID" value="KAL2868611.1"/>
    <property type="molecule type" value="Genomic_DNA"/>
</dbReference>
<evidence type="ECO:0000313" key="1">
    <source>
        <dbReference type="EMBL" id="KAL2868611.1"/>
    </source>
</evidence>
<reference evidence="1 2" key="1">
    <citation type="submission" date="2024-07" db="EMBL/GenBank/DDBJ databases">
        <title>Section-level genome sequencing and comparative genomics of Aspergillus sections Usti and Cavernicolus.</title>
        <authorList>
            <consortium name="Lawrence Berkeley National Laboratory"/>
            <person name="Nybo J.L."/>
            <person name="Vesth T.C."/>
            <person name="Theobald S."/>
            <person name="Frisvad J.C."/>
            <person name="Larsen T.O."/>
            <person name="Kjaerboelling I."/>
            <person name="Rothschild-Mancinelli K."/>
            <person name="Lyhne E.K."/>
            <person name="Kogle M.E."/>
            <person name="Barry K."/>
            <person name="Clum A."/>
            <person name="Na H."/>
            <person name="Ledsgaard L."/>
            <person name="Lin J."/>
            <person name="Lipzen A."/>
            <person name="Kuo A."/>
            <person name="Riley R."/>
            <person name="Mondo S."/>
            <person name="Labutti K."/>
            <person name="Haridas S."/>
            <person name="Pangalinan J."/>
            <person name="Salamov A.A."/>
            <person name="Simmons B.A."/>
            <person name="Magnuson J.K."/>
            <person name="Chen J."/>
            <person name="Drula E."/>
            <person name="Henrissat B."/>
            <person name="Wiebenga A."/>
            <person name="Lubbers R.J."/>
            <person name="Gomes A.C."/>
            <person name="Macurrencykelacurrency M.R."/>
            <person name="Stajich J."/>
            <person name="Grigoriev I.V."/>
            <person name="Mortensen U.H."/>
            <person name="De Vries R.P."/>
            <person name="Baker S.E."/>
            <person name="Andersen M.R."/>
        </authorList>
    </citation>
    <scope>NUCLEOTIDE SEQUENCE [LARGE SCALE GENOMIC DNA]</scope>
    <source>
        <strain evidence="1 2">CBS 449.75</strain>
    </source>
</reference>
<dbReference type="RefSeq" id="XP_070887590.1">
    <property type="nucleotide sequence ID" value="XM_071035045.1"/>
</dbReference>
<sequence>MVKSRCRGNHIPKPLQLEGQFADKSEDREFRRLLLMVTGAAWDRSFSTKGWSWEFQGRRPSILLLRKDPRSEGSSSEWMRNVRGLFRRLSRVPIPNDGEQREDDRLERPQRHTSPIVRACDGALVLCSASLASRLLGGQRTLFRASGGLNCRVRARLASPTNPCSQSFEARAEARANAEEKRTIGEIGRQN</sequence>
<dbReference type="Proteomes" id="UP001610432">
    <property type="component" value="Unassembled WGS sequence"/>
</dbReference>
<gene>
    <name evidence="1" type="ORF">BJX67DRAFT_46028</name>
</gene>
<protein>
    <submittedName>
        <fullName evidence="1">Uncharacterized protein</fullName>
    </submittedName>
</protein>
<dbReference type="GeneID" id="98150117"/>
<organism evidence="1 2">
    <name type="scientific">Aspergillus lucknowensis</name>
    <dbReference type="NCBI Taxonomy" id="176173"/>
    <lineage>
        <taxon>Eukaryota</taxon>
        <taxon>Fungi</taxon>
        <taxon>Dikarya</taxon>
        <taxon>Ascomycota</taxon>
        <taxon>Pezizomycotina</taxon>
        <taxon>Eurotiomycetes</taxon>
        <taxon>Eurotiomycetidae</taxon>
        <taxon>Eurotiales</taxon>
        <taxon>Aspergillaceae</taxon>
        <taxon>Aspergillus</taxon>
        <taxon>Aspergillus subgen. Nidulantes</taxon>
    </lineage>
</organism>
<evidence type="ECO:0000313" key="2">
    <source>
        <dbReference type="Proteomes" id="UP001610432"/>
    </source>
</evidence>
<proteinExistence type="predicted"/>